<comment type="caution">
    <text evidence="10">The sequence shown here is derived from an EMBL/GenBank/DDBJ whole genome shotgun (WGS) entry which is preliminary data.</text>
</comment>
<comment type="catalytic activity">
    <reaction evidence="8 9">
        <text>D-sedoheptulose 7-phosphate + D-glyceraldehyde 3-phosphate = D-erythrose 4-phosphate + beta-D-fructose 6-phosphate</text>
        <dbReference type="Rhea" id="RHEA:17053"/>
        <dbReference type="ChEBI" id="CHEBI:16897"/>
        <dbReference type="ChEBI" id="CHEBI:57483"/>
        <dbReference type="ChEBI" id="CHEBI:57634"/>
        <dbReference type="ChEBI" id="CHEBI:59776"/>
        <dbReference type="EC" id="2.2.1.2"/>
    </reaction>
</comment>
<dbReference type="Proteomes" id="UP001589830">
    <property type="component" value="Unassembled WGS sequence"/>
</dbReference>
<dbReference type="NCBIfam" id="TIGR00875">
    <property type="entry name" value="fsa_talC_mipB"/>
    <property type="match status" value="1"/>
</dbReference>
<keyword evidence="11" id="KW-1185">Reference proteome</keyword>
<dbReference type="InterPro" id="IPR001585">
    <property type="entry name" value="TAL/FSA"/>
</dbReference>
<dbReference type="CDD" id="cd00956">
    <property type="entry name" value="Transaldolase_FSA"/>
    <property type="match status" value="1"/>
</dbReference>
<dbReference type="PANTHER" id="PTHR10683">
    <property type="entry name" value="TRANSALDOLASE"/>
    <property type="match status" value="1"/>
</dbReference>
<dbReference type="PANTHER" id="PTHR10683:SF40">
    <property type="entry name" value="FRUCTOSE-6-PHOSPHATE ALDOLASE 1-RELATED"/>
    <property type="match status" value="1"/>
</dbReference>
<evidence type="ECO:0000256" key="4">
    <source>
        <dbReference type="ARBA" id="ARBA00022490"/>
    </source>
</evidence>
<dbReference type="PROSITE" id="PS01054">
    <property type="entry name" value="TRANSALDOLASE_1"/>
    <property type="match status" value="1"/>
</dbReference>
<dbReference type="Gene3D" id="3.20.20.70">
    <property type="entry name" value="Aldolase class I"/>
    <property type="match status" value="1"/>
</dbReference>
<feature type="active site" description="Schiff-base intermediate with substrate" evidence="9">
    <location>
        <position position="92"/>
    </location>
</feature>
<evidence type="ECO:0000256" key="3">
    <source>
        <dbReference type="ARBA" id="ARBA00005740"/>
    </source>
</evidence>
<dbReference type="EMBL" id="JBHLTW010000045">
    <property type="protein sequence ID" value="MFC0596593.1"/>
    <property type="molecule type" value="Genomic_DNA"/>
</dbReference>
<reference evidence="10 11" key="1">
    <citation type="submission" date="2024-09" db="EMBL/GenBank/DDBJ databases">
        <authorList>
            <person name="Sun Q."/>
            <person name="Mori K."/>
        </authorList>
    </citation>
    <scope>NUCLEOTIDE SEQUENCE [LARGE SCALE GENOMIC DNA]</scope>
    <source>
        <strain evidence="10 11">NCAIM B.02340</strain>
    </source>
</reference>
<gene>
    <name evidence="10" type="primary">fsa</name>
    <name evidence="9" type="synonym">tal</name>
    <name evidence="10" type="ORF">ACFFFP_10540</name>
</gene>
<dbReference type="PROSITE" id="PS00958">
    <property type="entry name" value="TRANSALDOLASE_2"/>
    <property type="match status" value="1"/>
</dbReference>
<protein>
    <recommendedName>
        <fullName evidence="9">Probable transaldolase</fullName>
        <ecNumber evidence="9">2.2.1.2</ecNumber>
    </recommendedName>
</protein>
<comment type="pathway">
    <text evidence="2 9">Carbohydrate degradation; pentose phosphate pathway; D-glyceraldehyde 3-phosphate and beta-D-fructose 6-phosphate from D-ribose 5-phosphate and D-xylulose 5-phosphate (non-oxidative stage): step 2/3.</text>
</comment>
<evidence type="ECO:0000256" key="7">
    <source>
        <dbReference type="ARBA" id="ARBA00023270"/>
    </source>
</evidence>
<dbReference type="EC" id="2.2.1.2" evidence="9"/>
<comment type="subcellular location">
    <subcellularLocation>
        <location evidence="1 9">Cytoplasm</location>
    </subcellularLocation>
</comment>
<evidence type="ECO:0000313" key="11">
    <source>
        <dbReference type="Proteomes" id="UP001589830"/>
    </source>
</evidence>
<keyword evidence="4 9" id="KW-0963">Cytoplasm</keyword>
<dbReference type="InterPro" id="IPR004731">
    <property type="entry name" value="Transaldolase_3B/F6P_aldolase"/>
</dbReference>
<evidence type="ECO:0000256" key="9">
    <source>
        <dbReference type="HAMAP-Rule" id="MF_00494"/>
    </source>
</evidence>
<evidence type="ECO:0000256" key="5">
    <source>
        <dbReference type="ARBA" id="ARBA00022679"/>
    </source>
</evidence>
<dbReference type="Pfam" id="PF00923">
    <property type="entry name" value="TAL_FSA"/>
    <property type="match status" value="1"/>
</dbReference>
<dbReference type="SUPFAM" id="SSF51569">
    <property type="entry name" value="Aldolase"/>
    <property type="match status" value="1"/>
</dbReference>
<evidence type="ECO:0000256" key="1">
    <source>
        <dbReference type="ARBA" id="ARBA00004496"/>
    </source>
</evidence>
<dbReference type="InterPro" id="IPR013785">
    <property type="entry name" value="Aldolase_TIM"/>
</dbReference>
<comment type="function">
    <text evidence="9">Transaldolase is important for the balance of metabolites in the pentose-phosphate pathway.</text>
</comment>
<organism evidence="10 11">
    <name type="scientific">Thermus composti</name>
    <dbReference type="NCBI Taxonomy" id="532059"/>
    <lineage>
        <taxon>Bacteria</taxon>
        <taxon>Thermotogati</taxon>
        <taxon>Deinococcota</taxon>
        <taxon>Deinococci</taxon>
        <taxon>Thermales</taxon>
        <taxon>Thermaceae</taxon>
        <taxon>Thermus</taxon>
    </lineage>
</organism>
<comment type="similarity">
    <text evidence="3 9">Belongs to the transaldolase family. Type 3B subfamily.</text>
</comment>
<keyword evidence="6 9" id="KW-0570">Pentose shunt</keyword>
<proteinExistence type="inferred from homology"/>
<dbReference type="InterPro" id="IPR033919">
    <property type="entry name" value="TSA/FSA_arc/bac"/>
</dbReference>
<dbReference type="RefSeq" id="WP_188846029.1">
    <property type="nucleotide sequence ID" value="NZ_BMPJ01000004.1"/>
</dbReference>
<dbReference type="InterPro" id="IPR018225">
    <property type="entry name" value="Transaldolase_AS"/>
</dbReference>
<evidence type="ECO:0000313" key="10">
    <source>
        <dbReference type="EMBL" id="MFC0596593.1"/>
    </source>
</evidence>
<evidence type="ECO:0000256" key="6">
    <source>
        <dbReference type="ARBA" id="ARBA00023126"/>
    </source>
</evidence>
<accession>A0ABV6Q616</accession>
<dbReference type="InterPro" id="IPR022999">
    <property type="entry name" value="Transaldolase_3B"/>
</dbReference>
<keyword evidence="5 9" id="KW-0808">Transferase</keyword>
<dbReference type="HAMAP" id="MF_00494">
    <property type="entry name" value="Transaldolase_3b"/>
    <property type="match status" value="1"/>
</dbReference>
<evidence type="ECO:0000256" key="2">
    <source>
        <dbReference type="ARBA" id="ARBA00004857"/>
    </source>
</evidence>
<name>A0ABV6Q616_9DEIN</name>
<evidence type="ECO:0000256" key="8">
    <source>
        <dbReference type="ARBA" id="ARBA00048810"/>
    </source>
</evidence>
<sequence>MELYLDTANLEEIREIAAWGVLSGVTTNPTLVAKEFAARGERITPEGLAQHLKAICELAQGPVSAEVTALEASAMVEEGRRLAALHPNIVVKLPTTEEGLKACKRLAAEGIKVNMTLIFSANQALLAARAGAAYVSPFLGRVDDISWDGGELLREIVEMIQIQDLPVKVIAASIRHPRHVTEAALLGADIATMPYAVFKQLLKHPLTETGLKRFMEDWEKVKP</sequence>
<keyword evidence="7 9" id="KW-0704">Schiff base</keyword>